<dbReference type="EMBL" id="CP116669">
    <property type="protein sequence ID" value="WCI00903.1"/>
    <property type="molecule type" value="Genomic_DNA"/>
</dbReference>
<evidence type="ECO:0000256" key="1">
    <source>
        <dbReference type="ARBA" id="ARBA00006484"/>
    </source>
</evidence>
<dbReference type="InterPro" id="IPR057326">
    <property type="entry name" value="KR_dom"/>
</dbReference>
<dbReference type="PANTHER" id="PTHR42760">
    <property type="entry name" value="SHORT-CHAIN DEHYDROGENASES/REDUCTASES FAMILY MEMBER"/>
    <property type="match status" value="1"/>
</dbReference>
<feature type="domain" description="Ketoreductase" evidence="2">
    <location>
        <begin position="218"/>
        <end position="391"/>
    </location>
</feature>
<dbReference type="SUPFAM" id="SSF51735">
    <property type="entry name" value="NAD(P)-binding Rossmann-fold domains"/>
    <property type="match status" value="1"/>
</dbReference>
<dbReference type="PROSITE" id="PS00061">
    <property type="entry name" value="ADH_SHORT"/>
    <property type="match status" value="1"/>
</dbReference>
<keyword evidence="4" id="KW-1185">Reference proteome</keyword>
<reference evidence="3 4" key="1">
    <citation type="journal article" date="2020" name="Front. Microbiol.">
        <title>Toward Biorecycling: Isolation of a Soil Bacterium That Grows on a Polyurethane Oligomer and Monomer.</title>
        <authorList>
            <person name="Espinosa M.J.C."/>
            <person name="Blanco A.C."/>
            <person name="Schmidgall T."/>
            <person name="Atanasoff-Kardjalieff A.K."/>
            <person name="Kappelmeyer U."/>
            <person name="Tischler D."/>
            <person name="Pieper D.H."/>
            <person name="Heipieper H.J."/>
            <person name="Eberlein C."/>
        </authorList>
    </citation>
    <scope>NUCLEOTIDE SEQUENCE [LARGE SCALE GENOMIC DNA]</scope>
    <source>
        <strain evidence="3 4">TDA1</strain>
    </source>
</reference>
<organism evidence="3 4">
    <name type="scientific">Pseudomonas capeferrum</name>
    <dbReference type="NCBI Taxonomy" id="1495066"/>
    <lineage>
        <taxon>Bacteria</taxon>
        <taxon>Pseudomonadati</taxon>
        <taxon>Pseudomonadota</taxon>
        <taxon>Gammaproteobacteria</taxon>
        <taxon>Pseudomonadales</taxon>
        <taxon>Pseudomonadaceae</taxon>
        <taxon>Pseudomonas</taxon>
    </lineage>
</organism>
<proteinExistence type="inferred from homology"/>
<dbReference type="GO" id="GO:0004316">
    <property type="term" value="F:3-oxoacyl-[acyl-carrier-protein] reductase (NADPH) activity"/>
    <property type="evidence" value="ECO:0007669"/>
    <property type="project" value="UniProtKB-EC"/>
</dbReference>
<accession>A0ABY7RAS4</accession>
<sequence>MSDRYLGFANSNLGRRLVDALGLPHPAPLERWQAGRLRPVEGALVIGGGPLTSRVEAIAPRLTDELYSFNAEGLQAQAWVAGLGPKLKAVVFDATHLSDSDELKQLREFFQPLLRSLAPCAHVVILGRTPESLDDPLASVAQRALEGFSRSLAKELRNGATAQLLYLAEGAEDQLEDQLEGALRFFLSPKSAFISGQVLRLETCASQVEDWTRPLGGRRALVTGAARGIGAAIAETLARDGAEVVLLDVPQARQDLEALAARLGGQALGLDICANDAAAQLLEALPGGIDIVVHNAGITRDKTLANMTPEYWDAVLAVNLKAPQVLTQALYDAGALGDNARITLLASVSGIAGNRGQANYAASKAGLIGFAEAWAPKLAERGASINAVAPGFIETHMTAAMPMGLREAGRRLSSLGQGGRPQDVAEAIAWLSQPGSGAVNGQVLRVCGQALMGA</sequence>
<name>A0ABY7RAS4_9PSED</name>
<dbReference type="Gene3D" id="3.40.50.720">
    <property type="entry name" value="NAD(P)-binding Rossmann-like Domain"/>
    <property type="match status" value="2"/>
</dbReference>
<dbReference type="Pfam" id="PF13561">
    <property type="entry name" value="adh_short_C2"/>
    <property type="match status" value="1"/>
</dbReference>
<dbReference type="SMART" id="SM00822">
    <property type="entry name" value="PKS_KR"/>
    <property type="match status" value="1"/>
</dbReference>
<dbReference type="PANTHER" id="PTHR42760:SF78">
    <property type="entry name" value="3-OXOACYL-[ACYL-CARRIER-PROTEIN] REDUCTASE [NADH]"/>
    <property type="match status" value="1"/>
</dbReference>
<protein>
    <submittedName>
        <fullName evidence="3">3-oxoacyl-ACP reductase</fullName>
        <ecNumber evidence="3">1.1.1.100</ecNumber>
    </submittedName>
</protein>
<evidence type="ECO:0000313" key="3">
    <source>
        <dbReference type="EMBL" id="WCI00903.1"/>
    </source>
</evidence>
<keyword evidence="3" id="KW-0560">Oxidoreductase</keyword>
<dbReference type="NCBIfam" id="NF006110">
    <property type="entry name" value="PRK08261.1"/>
    <property type="match status" value="1"/>
</dbReference>
<dbReference type="Proteomes" id="UP001214301">
    <property type="component" value="Chromosome"/>
</dbReference>
<dbReference type="InterPro" id="IPR002347">
    <property type="entry name" value="SDR_fam"/>
</dbReference>
<dbReference type="InterPro" id="IPR036291">
    <property type="entry name" value="NAD(P)-bd_dom_sf"/>
</dbReference>
<dbReference type="RefSeq" id="WP_156311315.1">
    <property type="nucleotide sequence ID" value="NZ_CP116669.1"/>
</dbReference>
<dbReference type="EC" id="1.1.1.100" evidence="3"/>
<evidence type="ECO:0000313" key="4">
    <source>
        <dbReference type="Proteomes" id="UP001214301"/>
    </source>
</evidence>
<dbReference type="InterPro" id="IPR020904">
    <property type="entry name" value="Sc_DH/Rdtase_CS"/>
</dbReference>
<dbReference type="PRINTS" id="PR00081">
    <property type="entry name" value="GDHRDH"/>
</dbReference>
<comment type="similarity">
    <text evidence="1">Belongs to the short-chain dehydrogenases/reductases (SDR) family.</text>
</comment>
<gene>
    <name evidence="3" type="ORF">PMC74_03095</name>
</gene>
<dbReference type="PRINTS" id="PR00080">
    <property type="entry name" value="SDRFAMILY"/>
</dbReference>
<evidence type="ECO:0000259" key="2">
    <source>
        <dbReference type="SMART" id="SM00822"/>
    </source>
</evidence>